<dbReference type="InterPro" id="IPR003591">
    <property type="entry name" value="Leu-rich_rpt_typical-subtyp"/>
</dbReference>
<keyword evidence="1" id="KW-0433">Leucine-rich repeat</keyword>
<name>A0A5A8D9L0_CAFRO</name>
<protein>
    <submittedName>
        <fullName evidence="4">Uncharacterized protein</fullName>
    </submittedName>
</protein>
<feature type="compositionally biased region" description="Basic and acidic residues" evidence="3">
    <location>
        <begin position="438"/>
        <end position="452"/>
    </location>
</feature>
<dbReference type="Gene3D" id="3.80.10.10">
    <property type="entry name" value="Ribonuclease Inhibitor"/>
    <property type="match status" value="3"/>
</dbReference>
<dbReference type="InterPro" id="IPR001611">
    <property type="entry name" value="Leu-rich_rpt"/>
</dbReference>
<comment type="caution">
    <text evidence="4">The sequence shown here is derived from an EMBL/GenBank/DDBJ whole genome shotgun (WGS) entry which is preliminary data.</text>
</comment>
<evidence type="ECO:0000313" key="4">
    <source>
        <dbReference type="EMBL" id="KAA0162066.1"/>
    </source>
</evidence>
<dbReference type="GO" id="GO:0005737">
    <property type="term" value="C:cytoplasm"/>
    <property type="evidence" value="ECO:0007669"/>
    <property type="project" value="TreeGrafter"/>
</dbReference>
<dbReference type="SUPFAM" id="SSF52058">
    <property type="entry name" value="L domain-like"/>
    <property type="match status" value="2"/>
</dbReference>
<feature type="compositionally biased region" description="Basic and acidic residues" evidence="3">
    <location>
        <begin position="462"/>
        <end position="471"/>
    </location>
</feature>
<dbReference type="Pfam" id="PF13855">
    <property type="entry name" value="LRR_8"/>
    <property type="match status" value="2"/>
</dbReference>
<gene>
    <name evidence="4" type="ORF">FNF31_03477</name>
</gene>
<dbReference type="AlphaFoldDB" id="A0A5A8D9L0"/>
<feature type="region of interest" description="Disordered" evidence="3">
    <location>
        <begin position="490"/>
        <end position="509"/>
    </location>
</feature>
<dbReference type="PROSITE" id="PS51450">
    <property type="entry name" value="LRR"/>
    <property type="match status" value="4"/>
</dbReference>
<dbReference type="InterPro" id="IPR050216">
    <property type="entry name" value="LRR_domain-containing"/>
</dbReference>
<dbReference type="SMART" id="SM00369">
    <property type="entry name" value="LRR_TYP"/>
    <property type="match status" value="11"/>
</dbReference>
<dbReference type="Pfam" id="PF00560">
    <property type="entry name" value="LRR_1"/>
    <property type="match status" value="1"/>
</dbReference>
<dbReference type="InterPro" id="IPR032675">
    <property type="entry name" value="LRR_dom_sf"/>
</dbReference>
<dbReference type="EMBL" id="VLTM01000030">
    <property type="protein sequence ID" value="KAA0162066.1"/>
    <property type="molecule type" value="Genomic_DNA"/>
</dbReference>
<feature type="compositionally biased region" description="Low complexity" evidence="3">
    <location>
        <begin position="890"/>
        <end position="910"/>
    </location>
</feature>
<dbReference type="SMART" id="SM00364">
    <property type="entry name" value="LRR_BAC"/>
    <property type="match status" value="9"/>
</dbReference>
<reference evidence="4 5" key="1">
    <citation type="submission" date="2019-07" db="EMBL/GenBank/DDBJ databases">
        <title>Genomes of Cafeteria roenbergensis.</title>
        <authorList>
            <person name="Fischer M.G."/>
            <person name="Hackl T."/>
            <person name="Roman M."/>
        </authorList>
    </citation>
    <scope>NUCLEOTIDE SEQUENCE [LARGE SCALE GENOMIC DNA]</scope>
    <source>
        <strain evidence="4 5">Cflag</strain>
    </source>
</reference>
<sequence>MAAVSSGAPELGMTVSVFEHAIATGSLSLDGAGLSGVPAGVFLLADPAEAASVAAQVSEAQGRKNEGRWWEGRPLAKLSLSNNPDLCALDDDGFCGLTSLESFRADRCGIERVSAAALGAGGPAMRLLSLSSNRITALPAEGLATLSGLGVLDLSKNRLEEVPSLAACAPSLERLLLAGNALTAMPCVAGMRKLVELDVSANRIASVLPPDGVAPAAGSLPSLRRLLLADNQLRGRALGDLLRAAPALSELDARGNHLTAVPPLPPLLDTALFGRNNITDFPAEALGGAAAAVASAAAAAGQDPASQAAAAADAAADSGPPAALTVLDVSDNKLRALPDLAWLGVPGLATLDLRNNDLRVLPPALAFLPGLKRLPLSGNPLRAVRRSLLEGEGGAAALLRWLRTRAAEGAAAVLDDWSRGAAAAAAAAGGVGALARGADPEEGVRARREAAQARRRVGGRGGRPDPSEPDTHAAGAAAVSATAWAEAVAASAPGAERRRGGVHSGGSGGASADGVDWLLVLRDAAASGTLDVPKALHRSVGSRPTSAVDRRGGLGASGGPAAAAPAAGRALPLPSLLFDPDTLAGRLVGLRTVLLVGRALTDAGAAPLAGLPASSPRLSVLDLSDNALTSLPPCVAALPYLASLRASRNRISSEGADRPLMGEVDGLPERLTELDLSGNRLTVLPALMGVCLRLRVVRLANNDIELPPLGGPQGRAAAGQGTGAEPEGDEAAMLLTPPALEVLDVGCNAIDRLPLAVAALPRLRELVVENNAIRRLPPALGLARSLRDLRAAGNPQRAVRHDILARGGAAVMEHLRAKVSAEDLAAWRAAASEADARLAGVTAAEEAEASAARAAEAMAREREEAARLGARPGDFGGALSSMHEGGTGAWGAPPAARRVGARARGPAATGQRCAPRDGSAGRGAAAVGTPARSSGAASAAAGERSGERSGARGGEPRREAGGAARTGSAGGGDDGPPVDVAELEGEMERLQAQLAMGGVSRAQQFALKKKVAMLRAAVIRARRAAQ</sequence>
<evidence type="ECO:0000256" key="3">
    <source>
        <dbReference type="SAM" id="MobiDB-lite"/>
    </source>
</evidence>
<evidence type="ECO:0000256" key="1">
    <source>
        <dbReference type="ARBA" id="ARBA00022614"/>
    </source>
</evidence>
<feature type="region of interest" description="Disordered" evidence="3">
    <location>
        <begin position="855"/>
        <end position="986"/>
    </location>
</feature>
<keyword evidence="2" id="KW-0677">Repeat</keyword>
<dbReference type="PANTHER" id="PTHR48051:SF1">
    <property type="entry name" value="RAS SUPPRESSOR PROTEIN 1"/>
    <property type="match status" value="1"/>
</dbReference>
<dbReference type="PANTHER" id="PTHR48051">
    <property type="match status" value="1"/>
</dbReference>
<organism evidence="4 5">
    <name type="scientific">Cafeteria roenbergensis</name>
    <name type="common">Marine flagellate</name>
    <dbReference type="NCBI Taxonomy" id="33653"/>
    <lineage>
        <taxon>Eukaryota</taxon>
        <taxon>Sar</taxon>
        <taxon>Stramenopiles</taxon>
        <taxon>Bigyra</taxon>
        <taxon>Opalozoa</taxon>
        <taxon>Bicosoecida</taxon>
        <taxon>Cafeteriaceae</taxon>
        <taxon>Cafeteria</taxon>
    </lineage>
</organism>
<feature type="compositionally biased region" description="Basic and acidic residues" evidence="3">
    <location>
        <begin position="944"/>
        <end position="960"/>
    </location>
</feature>
<proteinExistence type="predicted"/>
<feature type="region of interest" description="Disordered" evidence="3">
    <location>
        <begin position="541"/>
        <end position="565"/>
    </location>
</feature>
<evidence type="ECO:0000256" key="2">
    <source>
        <dbReference type="ARBA" id="ARBA00022737"/>
    </source>
</evidence>
<dbReference type="Proteomes" id="UP000325113">
    <property type="component" value="Unassembled WGS sequence"/>
</dbReference>
<feature type="region of interest" description="Disordered" evidence="3">
    <location>
        <begin position="708"/>
        <end position="728"/>
    </location>
</feature>
<accession>A0A5A8D9L0</accession>
<evidence type="ECO:0000313" key="5">
    <source>
        <dbReference type="Proteomes" id="UP000325113"/>
    </source>
</evidence>
<feature type="region of interest" description="Disordered" evidence="3">
    <location>
        <begin position="436"/>
        <end position="478"/>
    </location>
</feature>
<feature type="compositionally biased region" description="Low complexity" evidence="3">
    <location>
        <begin position="928"/>
        <end position="943"/>
    </location>
</feature>